<proteinExistence type="predicted"/>
<feature type="region of interest" description="Disordered" evidence="1">
    <location>
        <begin position="128"/>
        <end position="155"/>
    </location>
</feature>
<accession>A0A4V4H749</accession>
<organism evidence="2 3">
    <name type="scientific">Musa balbisiana</name>
    <name type="common">Banana</name>
    <dbReference type="NCBI Taxonomy" id="52838"/>
    <lineage>
        <taxon>Eukaryota</taxon>
        <taxon>Viridiplantae</taxon>
        <taxon>Streptophyta</taxon>
        <taxon>Embryophyta</taxon>
        <taxon>Tracheophyta</taxon>
        <taxon>Spermatophyta</taxon>
        <taxon>Magnoliopsida</taxon>
        <taxon>Liliopsida</taxon>
        <taxon>Zingiberales</taxon>
        <taxon>Musaceae</taxon>
        <taxon>Musa</taxon>
    </lineage>
</organism>
<feature type="compositionally biased region" description="Basic and acidic residues" evidence="1">
    <location>
        <begin position="133"/>
        <end position="155"/>
    </location>
</feature>
<gene>
    <name evidence="2" type="ORF">C4D60_Mb01t05440</name>
</gene>
<keyword evidence="3" id="KW-1185">Reference proteome</keyword>
<evidence type="ECO:0000313" key="2">
    <source>
        <dbReference type="EMBL" id="THU62466.1"/>
    </source>
</evidence>
<dbReference type="EMBL" id="PYDT01000004">
    <property type="protein sequence ID" value="THU62466.1"/>
    <property type="molecule type" value="Genomic_DNA"/>
</dbReference>
<protein>
    <submittedName>
        <fullName evidence="2">Uncharacterized protein</fullName>
    </submittedName>
</protein>
<comment type="caution">
    <text evidence="2">The sequence shown here is derived from an EMBL/GenBank/DDBJ whole genome shotgun (WGS) entry which is preliminary data.</text>
</comment>
<evidence type="ECO:0000256" key="1">
    <source>
        <dbReference type="SAM" id="MobiDB-lite"/>
    </source>
</evidence>
<dbReference type="Proteomes" id="UP000317650">
    <property type="component" value="Chromosome 1"/>
</dbReference>
<name>A0A4V4H749_MUSBA</name>
<feature type="region of interest" description="Disordered" evidence="1">
    <location>
        <begin position="35"/>
        <end position="85"/>
    </location>
</feature>
<feature type="compositionally biased region" description="Basic and acidic residues" evidence="1">
    <location>
        <begin position="35"/>
        <end position="49"/>
    </location>
</feature>
<evidence type="ECO:0000313" key="3">
    <source>
        <dbReference type="Proteomes" id="UP000317650"/>
    </source>
</evidence>
<reference evidence="2 3" key="1">
    <citation type="journal article" date="2019" name="Nat. Plants">
        <title>Genome sequencing of Musa balbisiana reveals subgenome evolution and function divergence in polyploid bananas.</title>
        <authorList>
            <person name="Yao X."/>
        </authorList>
    </citation>
    <scope>NUCLEOTIDE SEQUENCE [LARGE SCALE GENOMIC DNA]</scope>
    <source>
        <strain evidence="3">cv. DH-PKW</strain>
        <tissue evidence="2">Leaves</tissue>
    </source>
</reference>
<sequence>MHRGCSFVTHNTHIYDGTQVLSSILVVGGKTISDDTGDKYEKSPKRSKYEQLSTTRAPRKSPKRSKYEATINHSGPEVTKAKKDRMSRVTSPKLLYFLVEIIDYEGLLINEGVNVPYTAEKDCIRQNMPGARESGKPDPHEEKSTTMKARSEMCP</sequence>
<dbReference type="AlphaFoldDB" id="A0A4V4H749"/>